<sequence>MNKKLYRVIFNRVRGMLMVVPEIAGTHSAEGSSSGGGQTFGQLIAGLSPLVLMTSIALGLISISLPVQANIVADANAPGNQQPTVLGSGNGTPQVNIQAPSSGGVSRNTYSQFDVDNRGVILNNSGSSVQTQLGGYIDGNPNMAQGSAKVILNEVNSRDPSRLNGYVEVAGQKAQVVIANPSGITCDGCGFINSNRTTLTTGTPVMNNGNLEGYDVRQGKITIQGKGLDGSKQSYTDIVAQSVEVNAGVWANELNVVTGKNKVSADTKRVEKQGGRDANSPQFSVDVSALGGMYANSIRMVGTENGVGVRNAGNIGSQAGSVVITADGRIENKGTISSAQNLQISTQQGISNQGTLRSNQDVTLTAQGKIENSNTGKINAAGNATISTQDNLTNQGTISVSKNTTLKSNANINNSGAIVTGQDLIVSAKTIDNKGTLKSNGRTTVSTQGYLNNATGSQIISNGFLSIESGASLTNQGNINASDSATLTSRNAFINSGTLYSKGDLWINADQSISNYGTISTNRNLSLTTYGTLFNQGMIYGTGLVSLNAGGNITNQGTIGSDSRLTLTTPGSLLNSGTLHSYGAVEIDADSGINNNGTISTNSDLNLTTKGSLLNDGSIYTKNNATINAAGPVTNTGTIGSDRNLTLTTADSLHNRGTLYSKGTGNYRTGGNFINSKLMRSEDQLLLNADGSIVNEADIFAFAGLNLSSGQNFYNRSKVYSGGELNLRATNNIINASALVALNNIMLVAANFNNTSEALLAAGVNDNGDMAGHGNITIRVEQPANLQGQIVATGEINVAANGINLSGAQVSADSMMLQARHGDIITDSAHLYVDNTLNAETTGSWSNLGGRMYANQLTLKAASLTNDALGEIKANTTQFNISGTLTNRGLIDGILTQLQAQQINNYGSGRIHGTWLQLKSDTINNRFENGSAATLLGRESINIGTNVLNNDTHSQIFSGGDMSIGRTLDGNGHASGHASEINNHSATIEALGNLELAVKQLQNINDKAVTDSPLNDTDMAESDPAKILAGGNLNISADTVLNNRSQIEAGKILNIDANQIIDIKNSSVHTADKTDSLTPHNDGAQANLKHQYTSGTVVKNTSSHLTEMLSNSASGSNQTSLNSQLQSYRPNINLGAMNIDRVTVQFNEITGPGEINIVASSPAQNIPLPDSNLYTMAPAVGNSAQVESDPKFTDYKTWLASDYMTTRLMTEHNSTHRRLNDGYHEQQFIRDQIINLTGQRLLNHYTNDEEQYAALMNAGIEFAQKYNLSLGVPLTSEQMNNLTSDIIWLVDREVIQADGTKQNVLVPQVYAVMKL</sequence>
<evidence type="ECO:0000313" key="3">
    <source>
        <dbReference type="EMBL" id="MBK5178175.1"/>
    </source>
</evidence>
<evidence type="ECO:0000313" key="5">
    <source>
        <dbReference type="Proteomes" id="UP001296969"/>
    </source>
</evidence>
<dbReference type="InterPro" id="IPR008619">
    <property type="entry name" value="Filamentous_hemagglutn_rpt"/>
</dbReference>
<dbReference type="InterPro" id="IPR011050">
    <property type="entry name" value="Pectin_lyase_fold/virulence"/>
</dbReference>
<dbReference type="InterPro" id="IPR008638">
    <property type="entry name" value="FhaB/CdiA-like_TPS"/>
</dbReference>
<feature type="domain" description="Filamentous haemagglutinin FhaB/tRNA nuclease CdiA-like TPS" evidence="1">
    <location>
        <begin position="89"/>
        <end position="209"/>
    </location>
</feature>
<dbReference type="EMBL" id="JADRCQ010000007">
    <property type="protein sequence ID" value="MBK5074865.1"/>
    <property type="molecule type" value="Genomic_DNA"/>
</dbReference>
<evidence type="ECO:0000313" key="4">
    <source>
        <dbReference type="Proteomes" id="UP000807542"/>
    </source>
</evidence>
<evidence type="ECO:0000259" key="1">
    <source>
        <dbReference type="SMART" id="SM00912"/>
    </source>
</evidence>
<reference evidence="3 5" key="1">
    <citation type="submission" date="2020-11" db="EMBL/GenBank/DDBJ databases">
        <title>Insectihabitans protaetiae gen. nov. sp. nov. and Insectihabitans allomyrinae sp. nov., isolated from larvae of Protaetia brevitarsis seulensis and Allomyrina dichotoma, respectively.</title>
        <authorList>
            <person name="Lee S.D."/>
            <person name="Byeon Y.-S."/>
            <person name="Kim S.-M."/>
            <person name="Yang H.L."/>
            <person name="Kim I.S."/>
        </authorList>
    </citation>
    <scope>NUCLEOTIDE SEQUENCE</scope>
    <source>
        <strain evidence="3">CWB-B4</strain>
        <strain evidence="2 5">CWB-B43</strain>
    </source>
</reference>
<proteinExistence type="predicted"/>
<dbReference type="EMBL" id="JADRCP010000007">
    <property type="protein sequence ID" value="MBK5178175.1"/>
    <property type="molecule type" value="Genomic_DNA"/>
</dbReference>
<accession>A0A9D7FZI5</accession>
<dbReference type="Pfam" id="PF13018">
    <property type="entry name" value="ESPR"/>
    <property type="match status" value="1"/>
</dbReference>
<dbReference type="NCBIfam" id="TIGR01731">
    <property type="entry name" value="fil_hemag_20aa"/>
    <property type="match status" value="14"/>
</dbReference>
<dbReference type="NCBIfam" id="TIGR01901">
    <property type="entry name" value="adhes_NPXG"/>
    <property type="match status" value="1"/>
</dbReference>
<dbReference type="Gene3D" id="2.160.20.10">
    <property type="entry name" value="Single-stranded right-handed beta-helix, Pectin lyase-like"/>
    <property type="match status" value="1"/>
</dbReference>
<dbReference type="Pfam" id="PF05860">
    <property type="entry name" value="TPS"/>
    <property type="match status" value="1"/>
</dbReference>
<organism evidence="3 4">
    <name type="scientific">Limnobaculum xujianqingii</name>
    <dbReference type="NCBI Taxonomy" id="2738837"/>
    <lineage>
        <taxon>Bacteria</taxon>
        <taxon>Pseudomonadati</taxon>
        <taxon>Pseudomonadota</taxon>
        <taxon>Gammaproteobacteria</taxon>
        <taxon>Enterobacterales</taxon>
        <taxon>Budviciaceae</taxon>
        <taxon>Limnobaculum</taxon>
    </lineage>
</organism>
<dbReference type="InterPro" id="IPR024973">
    <property type="entry name" value="ESPR"/>
</dbReference>
<dbReference type="RefSeq" id="WP_228399292.1">
    <property type="nucleotide sequence ID" value="NZ_JADRCP010000007.1"/>
</dbReference>
<comment type="caution">
    <text evidence="3">The sequence shown here is derived from an EMBL/GenBank/DDBJ whole genome shotgun (WGS) entry which is preliminary data.</text>
</comment>
<dbReference type="SUPFAM" id="SSF51126">
    <property type="entry name" value="Pectin lyase-like"/>
    <property type="match status" value="1"/>
</dbReference>
<dbReference type="InterPro" id="IPR010069">
    <property type="entry name" value="CdiA_FHA1_rpt"/>
</dbReference>
<dbReference type="Proteomes" id="UP000807542">
    <property type="component" value="Unassembled WGS sequence"/>
</dbReference>
<gene>
    <name evidence="3" type="ORF">I2492_17790</name>
    <name evidence="2" type="ORF">I2493_17785</name>
</gene>
<dbReference type="InterPro" id="IPR012334">
    <property type="entry name" value="Pectin_lyas_fold"/>
</dbReference>
<name>A0A9D7FZI5_9GAMM</name>
<protein>
    <submittedName>
        <fullName evidence="3">Filamentous hemagglutinin N-terminal domain-containing protein</fullName>
    </submittedName>
</protein>
<dbReference type="SMART" id="SM00912">
    <property type="entry name" value="Haemagg_act"/>
    <property type="match status" value="1"/>
</dbReference>
<evidence type="ECO:0000313" key="2">
    <source>
        <dbReference type="EMBL" id="MBK5074865.1"/>
    </source>
</evidence>
<dbReference type="Proteomes" id="UP001296969">
    <property type="component" value="Unassembled WGS sequence"/>
</dbReference>
<dbReference type="Pfam" id="PF05594">
    <property type="entry name" value="Fil_haemagg"/>
    <property type="match status" value="8"/>
</dbReference>
<keyword evidence="5" id="KW-1185">Reference proteome</keyword>